<dbReference type="AlphaFoldDB" id="D5EM18"/>
<dbReference type="STRING" id="583355.Caka_2160"/>
<proteinExistence type="inferred from homology"/>
<keyword evidence="3" id="KW-0963">Cytoplasm</keyword>
<accession>D5EM18</accession>
<keyword evidence="3" id="KW-0996">Nickel insertion</keyword>
<comment type="similarity">
    <text evidence="1 3">Belongs to the UreD family.</text>
</comment>
<comment type="function">
    <text evidence="3">Required for maturation of urease via the functional incorporation of the urease nickel metallocenter.</text>
</comment>
<keyword evidence="2 3" id="KW-0143">Chaperone</keyword>
<protein>
    <recommendedName>
        <fullName evidence="3">Urease accessory protein UreD</fullName>
    </recommendedName>
</protein>
<comment type="subcellular location">
    <subcellularLocation>
        <location evidence="3">Cytoplasm</location>
    </subcellularLocation>
</comment>
<dbReference type="Pfam" id="PF01774">
    <property type="entry name" value="UreD"/>
    <property type="match status" value="1"/>
</dbReference>
<organism evidence="4 5">
    <name type="scientific">Coraliomargarita akajimensis (strain DSM 45221 / IAM 15411 / JCM 23193 / KCTC 12865 / 04OKA010-24)</name>
    <dbReference type="NCBI Taxonomy" id="583355"/>
    <lineage>
        <taxon>Bacteria</taxon>
        <taxon>Pseudomonadati</taxon>
        <taxon>Verrucomicrobiota</taxon>
        <taxon>Opitutia</taxon>
        <taxon>Puniceicoccales</taxon>
        <taxon>Coraliomargaritaceae</taxon>
        <taxon>Coraliomargarita</taxon>
    </lineage>
</organism>
<dbReference type="eggNOG" id="COG0829">
    <property type="taxonomic scope" value="Bacteria"/>
</dbReference>
<gene>
    <name evidence="3" type="primary">ureD</name>
    <name evidence="4" type="ordered locus">Caka_2160</name>
</gene>
<evidence type="ECO:0000313" key="5">
    <source>
        <dbReference type="Proteomes" id="UP000000925"/>
    </source>
</evidence>
<dbReference type="EMBL" id="CP001998">
    <property type="protein sequence ID" value="ADE55178.1"/>
    <property type="molecule type" value="Genomic_DNA"/>
</dbReference>
<evidence type="ECO:0000313" key="4">
    <source>
        <dbReference type="EMBL" id="ADE55178.1"/>
    </source>
</evidence>
<evidence type="ECO:0000256" key="3">
    <source>
        <dbReference type="HAMAP-Rule" id="MF_01384"/>
    </source>
</evidence>
<reference evidence="4 5" key="1">
    <citation type="journal article" date="2010" name="Stand. Genomic Sci.">
        <title>Complete genome sequence of Coraliomargarita akajimensis type strain (04OKA010-24).</title>
        <authorList>
            <person name="Mavromatis K."/>
            <person name="Abt B."/>
            <person name="Brambilla E."/>
            <person name="Lapidus A."/>
            <person name="Copeland A."/>
            <person name="Deshpande S."/>
            <person name="Nolan M."/>
            <person name="Lucas S."/>
            <person name="Tice H."/>
            <person name="Cheng J.F."/>
            <person name="Han C."/>
            <person name="Detter J.C."/>
            <person name="Woyke T."/>
            <person name="Goodwin L."/>
            <person name="Pitluck S."/>
            <person name="Held B."/>
            <person name="Brettin T."/>
            <person name="Tapia R."/>
            <person name="Ivanova N."/>
            <person name="Mikhailova N."/>
            <person name="Pati A."/>
            <person name="Liolios K."/>
            <person name="Chen A."/>
            <person name="Palaniappan K."/>
            <person name="Land M."/>
            <person name="Hauser L."/>
            <person name="Chang Y.J."/>
            <person name="Jeffries C.D."/>
            <person name="Rohde M."/>
            <person name="Goker M."/>
            <person name="Bristow J."/>
            <person name="Eisen J.A."/>
            <person name="Markowitz V."/>
            <person name="Hugenholtz P."/>
            <person name="Klenk H.P."/>
            <person name="Kyrpides N.C."/>
        </authorList>
    </citation>
    <scope>NUCLEOTIDE SEQUENCE [LARGE SCALE GENOMIC DNA]</scope>
    <source>
        <strain evidence="5">DSM 45221 / IAM 15411 / JCM 23193 / KCTC 12865</strain>
    </source>
</reference>
<name>D5EM18_CORAD</name>
<dbReference type="KEGG" id="caa:Caka_2160"/>
<dbReference type="PANTHER" id="PTHR33643">
    <property type="entry name" value="UREASE ACCESSORY PROTEIN D"/>
    <property type="match status" value="1"/>
</dbReference>
<dbReference type="InterPro" id="IPR002669">
    <property type="entry name" value="UreD"/>
</dbReference>
<dbReference type="GO" id="GO:0016151">
    <property type="term" value="F:nickel cation binding"/>
    <property type="evidence" value="ECO:0007669"/>
    <property type="project" value="UniProtKB-UniRule"/>
</dbReference>
<sequence length="277" mass="30650">MTRPAVEGGARLRYSKLEGLGTRLQEQWVRPPLHLAKAYHEKDWAISLLTSPTAGLLEGDRLDVDVVVESGASVGLISPASCRVHTMESGCAKVHQRFKLESGAVLDVWPAPMVLQRGASLEQLTRVDVASDAVLLLCEIISPGRAAHGENFEFTRWKSQLKIYREGQLAVYENFECCPQRGDVQDWRERYPSGQYANLYFFCPVKLDELVQDLHELELLDATLGASLVRGGGIGVKLLAADGVSLRKAIFAVRERLIQRTGVSFPAALQRGQTFFS</sequence>
<dbReference type="HAMAP" id="MF_01384">
    <property type="entry name" value="UreD"/>
    <property type="match status" value="1"/>
</dbReference>
<dbReference type="PANTHER" id="PTHR33643:SF1">
    <property type="entry name" value="UREASE ACCESSORY PROTEIN D"/>
    <property type="match status" value="1"/>
</dbReference>
<dbReference type="HOGENOM" id="CLU_056339_5_0_0"/>
<keyword evidence="5" id="KW-1185">Reference proteome</keyword>
<evidence type="ECO:0000256" key="1">
    <source>
        <dbReference type="ARBA" id="ARBA00007177"/>
    </source>
</evidence>
<comment type="subunit">
    <text evidence="3">UreD, UreF and UreG form a complex that acts as a GTP-hydrolysis-dependent molecular chaperone, activating the urease apoprotein by helping to assemble the nickel containing metallocenter of UreC. The UreE protein probably delivers the nickel.</text>
</comment>
<dbReference type="GO" id="GO:0005737">
    <property type="term" value="C:cytoplasm"/>
    <property type="evidence" value="ECO:0007669"/>
    <property type="project" value="UniProtKB-SubCell"/>
</dbReference>
<evidence type="ECO:0000256" key="2">
    <source>
        <dbReference type="ARBA" id="ARBA00023186"/>
    </source>
</evidence>
<dbReference type="Proteomes" id="UP000000925">
    <property type="component" value="Chromosome"/>
</dbReference>